<dbReference type="GO" id="GO:0051920">
    <property type="term" value="F:peroxiredoxin activity"/>
    <property type="evidence" value="ECO:0007669"/>
    <property type="project" value="InterPro"/>
</dbReference>
<dbReference type="Proteomes" id="UP000627205">
    <property type="component" value="Unassembled WGS sequence"/>
</dbReference>
<feature type="domain" description="Carboxymuconolactone decarboxylase-like" evidence="1">
    <location>
        <begin position="23"/>
        <end position="105"/>
    </location>
</feature>
<dbReference type="InterPro" id="IPR004675">
    <property type="entry name" value="AhpD_core"/>
</dbReference>
<reference evidence="2" key="1">
    <citation type="journal article" date="2014" name="Int. J. Syst. Evol. Microbiol.">
        <title>Complete genome sequence of Corynebacterium casei LMG S-19264T (=DSM 44701T), isolated from a smear-ripened cheese.</title>
        <authorList>
            <consortium name="US DOE Joint Genome Institute (JGI-PGF)"/>
            <person name="Walter F."/>
            <person name="Albersmeier A."/>
            <person name="Kalinowski J."/>
            <person name="Ruckert C."/>
        </authorList>
    </citation>
    <scope>NUCLEOTIDE SEQUENCE</scope>
    <source>
        <strain evidence="2">CCM 7664</strain>
    </source>
</reference>
<dbReference type="PANTHER" id="PTHR33930">
    <property type="entry name" value="ALKYL HYDROPEROXIDE REDUCTASE AHPD"/>
    <property type="match status" value="1"/>
</dbReference>
<reference evidence="2" key="2">
    <citation type="submission" date="2020-09" db="EMBL/GenBank/DDBJ databases">
        <authorList>
            <person name="Sun Q."/>
            <person name="Sedlacek I."/>
        </authorList>
    </citation>
    <scope>NUCLEOTIDE SEQUENCE</scope>
    <source>
        <strain evidence="2">CCM 7664</strain>
    </source>
</reference>
<keyword evidence="3" id="KW-1185">Reference proteome</keyword>
<evidence type="ECO:0000313" key="3">
    <source>
        <dbReference type="Proteomes" id="UP000627205"/>
    </source>
</evidence>
<dbReference type="RefSeq" id="WP_188422416.1">
    <property type="nucleotide sequence ID" value="NZ_BMDP01000003.1"/>
</dbReference>
<sequence length="112" mass="11771">MLDWNNYRTELMQRVGDYATLSPDTVKGYQALAGAATKPGRLDGKTAELISLAVAVTTRCDGCIAIHAQRALQQGVTQEELADALSVAIAMNAGAAMVYTARALDAITATKA</sequence>
<dbReference type="InterPro" id="IPR003779">
    <property type="entry name" value="CMD-like"/>
</dbReference>
<dbReference type="Pfam" id="PF02627">
    <property type="entry name" value="CMD"/>
    <property type="match status" value="1"/>
</dbReference>
<accession>A0A8J3F563</accession>
<evidence type="ECO:0000313" key="2">
    <source>
        <dbReference type="EMBL" id="GGI55187.1"/>
    </source>
</evidence>
<dbReference type="PANTHER" id="PTHR33930:SF2">
    <property type="entry name" value="BLR3452 PROTEIN"/>
    <property type="match status" value="1"/>
</dbReference>
<dbReference type="AlphaFoldDB" id="A0A8J3F563"/>
<dbReference type="SUPFAM" id="SSF69118">
    <property type="entry name" value="AhpD-like"/>
    <property type="match status" value="1"/>
</dbReference>
<dbReference type="Gene3D" id="1.20.1290.10">
    <property type="entry name" value="AhpD-like"/>
    <property type="match status" value="1"/>
</dbReference>
<evidence type="ECO:0000259" key="1">
    <source>
        <dbReference type="Pfam" id="PF02627"/>
    </source>
</evidence>
<gene>
    <name evidence="2" type="ORF">GCM10011430_23610</name>
</gene>
<organism evidence="2 3">
    <name type="scientific">Oxalicibacterium solurbis</name>
    <dbReference type="NCBI Taxonomy" id="69280"/>
    <lineage>
        <taxon>Bacteria</taxon>
        <taxon>Pseudomonadati</taxon>
        <taxon>Pseudomonadota</taxon>
        <taxon>Betaproteobacteria</taxon>
        <taxon>Burkholderiales</taxon>
        <taxon>Oxalobacteraceae</taxon>
        <taxon>Oxalicibacterium</taxon>
    </lineage>
</organism>
<dbReference type="EMBL" id="BMDP01000003">
    <property type="protein sequence ID" value="GGI55187.1"/>
    <property type="molecule type" value="Genomic_DNA"/>
</dbReference>
<comment type="caution">
    <text evidence="2">The sequence shown here is derived from an EMBL/GenBank/DDBJ whole genome shotgun (WGS) entry which is preliminary data.</text>
</comment>
<protein>
    <recommendedName>
        <fullName evidence="1">Carboxymuconolactone decarboxylase-like domain-containing protein</fullName>
    </recommendedName>
</protein>
<name>A0A8J3F563_9BURK</name>
<dbReference type="InterPro" id="IPR029032">
    <property type="entry name" value="AhpD-like"/>
</dbReference>
<proteinExistence type="predicted"/>
<dbReference type="NCBIfam" id="TIGR00778">
    <property type="entry name" value="ahpD_dom"/>
    <property type="match status" value="1"/>
</dbReference>